<evidence type="ECO:0000256" key="2">
    <source>
        <dbReference type="SAM" id="Phobius"/>
    </source>
</evidence>
<keyword evidence="2" id="KW-0812">Transmembrane</keyword>
<dbReference type="STRING" id="1797247.A2419_00665"/>
<dbReference type="InterPro" id="IPR042001">
    <property type="entry name" value="Sortase_F"/>
</dbReference>
<dbReference type="Proteomes" id="UP000176568">
    <property type="component" value="Unassembled WGS sequence"/>
</dbReference>
<sequence>MSNELSVSHLAKHSTLARWVLIAIGSLVILIGAANLFSRAFNYVGGTDAVQTAFQPLGTLGSSQGFASAFPNVSLVATTTPITPTHVKIPSIGVDANIEQVGKKDDGSMETPKSFQNIGWYTLGPKPGAAGNAVMAGHVNNALTTSGVFEHLSDVKVGDYITVEDSAGRTLIYIVHQTAQYNLDSAPVADIFSQTGPTQLVLITCDGAWDAEARSYNKRLVVYAKLTNK</sequence>
<dbReference type="InterPro" id="IPR023365">
    <property type="entry name" value="Sortase_dom-sf"/>
</dbReference>
<evidence type="ECO:0008006" key="5">
    <source>
        <dbReference type="Google" id="ProtNLM"/>
    </source>
</evidence>
<dbReference type="EMBL" id="MEXB01000009">
    <property type="protein sequence ID" value="OGC88352.1"/>
    <property type="molecule type" value="Genomic_DNA"/>
</dbReference>
<evidence type="ECO:0000313" key="4">
    <source>
        <dbReference type="Proteomes" id="UP000176568"/>
    </source>
</evidence>
<keyword evidence="1" id="KW-0378">Hydrolase</keyword>
<dbReference type="Pfam" id="PF04203">
    <property type="entry name" value="Sortase"/>
    <property type="match status" value="1"/>
</dbReference>
<comment type="caution">
    <text evidence="3">The sequence shown here is derived from an EMBL/GenBank/DDBJ whole genome shotgun (WGS) entry which is preliminary data.</text>
</comment>
<gene>
    <name evidence="3" type="ORF">A2419_00665</name>
</gene>
<accession>A0A1F4Y324</accession>
<name>A0A1F4Y324_9BACT</name>
<evidence type="ECO:0000313" key="3">
    <source>
        <dbReference type="EMBL" id="OGC88352.1"/>
    </source>
</evidence>
<protein>
    <recommendedName>
        <fullName evidence="5">Sortase</fullName>
    </recommendedName>
</protein>
<evidence type="ECO:0000256" key="1">
    <source>
        <dbReference type="ARBA" id="ARBA00022801"/>
    </source>
</evidence>
<organism evidence="3 4">
    <name type="scientific">Candidatus Adlerbacteria bacterium RIFOXYC1_FULL_48_26</name>
    <dbReference type="NCBI Taxonomy" id="1797247"/>
    <lineage>
        <taxon>Bacteria</taxon>
        <taxon>Candidatus Adleribacteriota</taxon>
    </lineage>
</organism>
<feature type="transmembrane region" description="Helical" evidence="2">
    <location>
        <begin position="16"/>
        <end position="37"/>
    </location>
</feature>
<keyword evidence="2" id="KW-1133">Transmembrane helix</keyword>
<proteinExistence type="predicted"/>
<dbReference type="CDD" id="cd05829">
    <property type="entry name" value="Sortase_F"/>
    <property type="match status" value="1"/>
</dbReference>
<dbReference type="InterPro" id="IPR005754">
    <property type="entry name" value="Sortase"/>
</dbReference>
<reference evidence="3 4" key="1">
    <citation type="journal article" date="2016" name="Nat. Commun.">
        <title>Thousands of microbial genomes shed light on interconnected biogeochemical processes in an aquifer system.</title>
        <authorList>
            <person name="Anantharaman K."/>
            <person name="Brown C.T."/>
            <person name="Hug L.A."/>
            <person name="Sharon I."/>
            <person name="Castelle C.J."/>
            <person name="Probst A.J."/>
            <person name="Thomas B.C."/>
            <person name="Singh A."/>
            <person name="Wilkins M.J."/>
            <person name="Karaoz U."/>
            <person name="Brodie E.L."/>
            <person name="Williams K.H."/>
            <person name="Hubbard S.S."/>
            <person name="Banfield J.F."/>
        </authorList>
    </citation>
    <scope>NUCLEOTIDE SEQUENCE [LARGE SCALE GENOMIC DNA]</scope>
</reference>
<dbReference type="GO" id="GO:0016787">
    <property type="term" value="F:hydrolase activity"/>
    <property type="evidence" value="ECO:0007669"/>
    <property type="project" value="UniProtKB-KW"/>
</dbReference>
<dbReference type="SUPFAM" id="SSF63817">
    <property type="entry name" value="Sortase"/>
    <property type="match status" value="1"/>
</dbReference>
<dbReference type="AlphaFoldDB" id="A0A1F4Y324"/>
<dbReference type="Gene3D" id="2.40.260.10">
    <property type="entry name" value="Sortase"/>
    <property type="match status" value="1"/>
</dbReference>
<keyword evidence="2" id="KW-0472">Membrane</keyword>